<proteinExistence type="predicted"/>
<dbReference type="RefSeq" id="WP_074746393.1">
    <property type="nucleotide sequence ID" value="NZ_FOCT01000006.1"/>
</dbReference>
<dbReference type="AlphaFoldDB" id="A0A1H8IWZ0"/>
<dbReference type="Proteomes" id="UP000183898">
    <property type="component" value="Unassembled WGS sequence"/>
</dbReference>
<accession>A0A1H8IWZ0</accession>
<name>A0A1H8IWZ0_9PROT</name>
<sequence>MSVATFILGESGTGKSASLRNFDPSETLLIQIKPKPLPFKASGWKRHSKDAPGNIVVGATSDLVVAYLQKTQRDIIIIDDFQYLMAGEFFDRAYEKGYDKFTEIARHAYDVLATATTLPDHKRVYMLCHTDTDMNGKIKAKTIGRMLDEKLTVEGLVSIVLRTAVINGQYLFTTKNSGNDTTKSPMGMFDDEHIENDLKLVDEAICAYYDLTTIGA</sequence>
<gene>
    <name evidence="1" type="ORF">SAMN05216404_106199</name>
</gene>
<protein>
    <submittedName>
        <fullName evidence="1">AAA domain-containing protein</fullName>
    </submittedName>
</protein>
<evidence type="ECO:0000313" key="2">
    <source>
        <dbReference type="Proteomes" id="UP000183898"/>
    </source>
</evidence>
<organism evidence="1 2">
    <name type="scientific">Nitrosospira multiformis</name>
    <dbReference type="NCBI Taxonomy" id="1231"/>
    <lineage>
        <taxon>Bacteria</taxon>
        <taxon>Pseudomonadati</taxon>
        <taxon>Pseudomonadota</taxon>
        <taxon>Betaproteobacteria</taxon>
        <taxon>Nitrosomonadales</taxon>
        <taxon>Nitrosomonadaceae</taxon>
        <taxon>Nitrosospira</taxon>
    </lineage>
</organism>
<dbReference type="EMBL" id="FOCT01000006">
    <property type="protein sequence ID" value="SEN72566.1"/>
    <property type="molecule type" value="Genomic_DNA"/>
</dbReference>
<evidence type="ECO:0000313" key="1">
    <source>
        <dbReference type="EMBL" id="SEN72566.1"/>
    </source>
</evidence>
<reference evidence="1 2" key="1">
    <citation type="submission" date="2016-10" db="EMBL/GenBank/DDBJ databases">
        <authorList>
            <person name="de Groot N.N."/>
        </authorList>
    </citation>
    <scope>NUCLEOTIDE SEQUENCE [LARGE SCALE GENOMIC DNA]</scope>
    <source>
        <strain evidence="1 2">Nl18</strain>
    </source>
</reference>